<dbReference type="Pfam" id="PF08327">
    <property type="entry name" value="AHSA1"/>
    <property type="match status" value="1"/>
</dbReference>
<dbReference type="InterPro" id="IPR013538">
    <property type="entry name" value="ASHA1/2-like_C"/>
</dbReference>
<dbReference type="SUPFAM" id="SSF55961">
    <property type="entry name" value="Bet v1-like"/>
    <property type="match status" value="1"/>
</dbReference>
<dbReference type="AlphaFoldDB" id="A0A3A3YWY6"/>
<evidence type="ECO:0000313" key="3">
    <source>
        <dbReference type="EMBL" id="RJK96118.1"/>
    </source>
</evidence>
<evidence type="ECO:0000256" key="1">
    <source>
        <dbReference type="ARBA" id="ARBA00006817"/>
    </source>
</evidence>
<dbReference type="OrthoDB" id="5185819at2"/>
<name>A0A3A3YWY6_9ACTN</name>
<feature type="domain" description="Activator of Hsp90 ATPase homologue 1/2-like C-terminal" evidence="2">
    <location>
        <begin position="22"/>
        <end position="155"/>
    </location>
</feature>
<proteinExistence type="inferred from homology"/>
<protein>
    <submittedName>
        <fullName evidence="3">SRPBCC domain-containing protein</fullName>
    </submittedName>
</protein>
<reference evidence="3 4" key="1">
    <citation type="submission" date="2018-09" db="EMBL/GenBank/DDBJ databases">
        <title>YIM 75000 draft genome.</title>
        <authorList>
            <person name="Tang S."/>
            <person name="Feng Y."/>
        </authorList>
    </citation>
    <scope>NUCLEOTIDE SEQUENCE [LARGE SCALE GENOMIC DNA]</scope>
    <source>
        <strain evidence="3 4">YIM 75000</strain>
    </source>
</reference>
<sequence>MSVVGVAPDREARTLTMTAEYDAPVEQVWRLWADPRLLERWWGPPTYPATVHEHDLRPGGRVVYSMTGPEGDTHYGWWRPGRVDPPTGLELEDGFGDADGTPAEGMPTTRVRVDIADAGGGRTRMTVTSTFPSAEAMDQMLQMGMAEGMREALGQTYPLLEGSAA</sequence>
<organism evidence="3 4">
    <name type="scientific">Vallicoccus soli</name>
    <dbReference type="NCBI Taxonomy" id="2339232"/>
    <lineage>
        <taxon>Bacteria</taxon>
        <taxon>Bacillati</taxon>
        <taxon>Actinomycetota</taxon>
        <taxon>Actinomycetes</taxon>
        <taxon>Motilibacterales</taxon>
        <taxon>Vallicoccaceae</taxon>
        <taxon>Vallicoccus</taxon>
    </lineage>
</organism>
<gene>
    <name evidence="3" type="ORF">D5H78_11295</name>
</gene>
<dbReference type="CDD" id="cd07814">
    <property type="entry name" value="SRPBCC_CalC_Aha1-like"/>
    <property type="match status" value="1"/>
</dbReference>
<dbReference type="Gene3D" id="3.30.530.20">
    <property type="match status" value="1"/>
</dbReference>
<dbReference type="Proteomes" id="UP000265614">
    <property type="component" value="Unassembled WGS sequence"/>
</dbReference>
<comment type="caution">
    <text evidence="3">The sequence shown here is derived from an EMBL/GenBank/DDBJ whole genome shotgun (WGS) entry which is preliminary data.</text>
</comment>
<evidence type="ECO:0000259" key="2">
    <source>
        <dbReference type="Pfam" id="PF08327"/>
    </source>
</evidence>
<dbReference type="InterPro" id="IPR023393">
    <property type="entry name" value="START-like_dom_sf"/>
</dbReference>
<accession>A0A3A3YWY6</accession>
<keyword evidence="4" id="KW-1185">Reference proteome</keyword>
<dbReference type="RefSeq" id="WP_119950544.1">
    <property type="nucleotide sequence ID" value="NZ_QZEZ01000004.1"/>
</dbReference>
<evidence type="ECO:0000313" key="4">
    <source>
        <dbReference type="Proteomes" id="UP000265614"/>
    </source>
</evidence>
<comment type="similarity">
    <text evidence="1">Belongs to the AHA1 family.</text>
</comment>
<dbReference type="EMBL" id="QZEZ01000004">
    <property type="protein sequence ID" value="RJK96118.1"/>
    <property type="molecule type" value="Genomic_DNA"/>
</dbReference>